<keyword evidence="4" id="KW-1185">Reference proteome</keyword>
<accession>A0A1H5ABU6</accession>
<comment type="function">
    <text evidence="2">Antitoxin component of a type II toxin-antitoxin (TA) system.</text>
</comment>
<dbReference type="Proteomes" id="UP000182179">
    <property type="component" value="Unassembled WGS sequence"/>
</dbReference>
<comment type="caution">
    <text evidence="3">The sequence shown here is derived from an EMBL/GenBank/DDBJ whole genome shotgun (WGS) entry which is preliminary data.</text>
</comment>
<dbReference type="InterPro" id="IPR006442">
    <property type="entry name" value="Antitoxin_Phd/YefM"/>
</dbReference>
<evidence type="ECO:0000256" key="2">
    <source>
        <dbReference type="RuleBase" id="RU362080"/>
    </source>
</evidence>
<protein>
    <recommendedName>
        <fullName evidence="2">Antitoxin</fullName>
    </recommendedName>
</protein>
<dbReference type="EMBL" id="FNTS01000002">
    <property type="protein sequence ID" value="SED39839.1"/>
    <property type="molecule type" value="Genomic_DNA"/>
</dbReference>
<gene>
    <name evidence="3" type="ORF">SAMN04515675_0983</name>
</gene>
<dbReference type="SUPFAM" id="SSF143120">
    <property type="entry name" value="YefM-like"/>
    <property type="match status" value="1"/>
</dbReference>
<reference evidence="3 4" key="1">
    <citation type="submission" date="2016-10" db="EMBL/GenBank/DDBJ databases">
        <authorList>
            <person name="Varghese N."/>
            <person name="Submissions S."/>
        </authorList>
    </citation>
    <scope>NUCLEOTIDE SEQUENCE [LARGE SCALE GENOMIC DNA]</scope>
    <source>
        <strain evidence="3 4">BS2773</strain>
    </source>
</reference>
<proteinExistence type="inferred from homology"/>
<evidence type="ECO:0000313" key="4">
    <source>
        <dbReference type="Proteomes" id="UP000182179"/>
    </source>
</evidence>
<evidence type="ECO:0000256" key="1">
    <source>
        <dbReference type="ARBA" id="ARBA00009981"/>
    </source>
</evidence>
<name>A0A1H5ABU6_9PSED</name>
<sequence length="119" mass="12927">MDVVYYKQSRSKRAASTSGRAVFESPPNFGYIWPKYGENHMITVPLGEAKNNLSKLVDEAAAGKIITIAKHGRAMAQLVPVGKSKGRRIGAMKGKLVIPEDFDAPLPDDLLDAFQGSHS</sequence>
<organism evidence="3 4">
    <name type="scientific">Pseudomonas costantinii</name>
    <dbReference type="NCBI Taxonomy" id="168469"/>
    <lineage>
        <taxon>Bacteria</taxon>
        <taxon>Pseudomonadati</taxon>
        <taxon>Pseudomonadota</taxon>
        <taxon>Gammaproteobacteria</taxon>
        <taxon>Pseudomonadales</taxon>
        <taxon>Pseudomonadaceae</taxon>
        <taxon>Pseudomonas</taxon>
    </lineage>
</organism>
<evidence type="ECO:0000313" key="3">
    <source>
        <dbReference type="EMBL" id="SED39839.1"/>
    </source>
</evidence>
<dbReference type="NCBIfam" id="TIGR01552">
    <property type="entry name" value="phd_fam"/>
    <property type="match status" value="1"/>
</dbReference>
<dbReference type="Pfam" id="PF02604">
    <property type="entry name" value="PhdYeFM_antitox"/>
    <property type="match status" value="1"/>
</dbReference>
<dbReference type="InterPro" id="IPR036165">
    <property type="entry name" value="YefM-like_sf"/>
</dbReference>
<comment type="similarity">
    <text evidence="1 2">Belongs to the phD/YefM antitoxin family.</text>
</comment>
<dbReference type="RefSeq" id="WP_074851544.1">
    <property type="nucleotide sequence ID" value="NZ_FNTS01000002.1"/>
</dbReference>
<dbReference type="Gene3D" id="3.40.1620.10">
    <property type="entry name" value="YefM-like domain"/>
    <property type="match status" value="1"/>
</dbReference>